<evidence type="ECO:0000313" key="3">
    <source>
        <dbReference type="EMBL" id="MBN3314191.1"/>
    </source>
</evidence>
<evidence type="ECO:0000313" key="4">
    <source>
        <dbReference type="Proteomes" id="UP000736164"/>
    </source>
</evidence>
<accession>A0A8J7NN81</accession>
<dbReference type="Gene3D" id="1.10.150.50">
    <property type="entry name" value="Transcription Factor, Ets-1"/>
    <property type="match status" value="2"/>
</dbReference>
<sequence length="2848" mass="328297">KPVAEWTESDVSAWLEAIGVKQQYIQRLQEEEVDGRVLGAVTEEYLVRQTGMRSGPALLIVQKRNELLESRQERRPQMDEPPAPRKGAPQDSQPAHRAEPQAASGGLGDVHDRPDSRAPARRDCKPRPLNKLGQDFTYAKHNVLQPESGVIDLMTPCHEYKAFTTAAGLDRARLQAKFAKEVLKFACGCLNVRSNGIIHFGVVDSKDDNDHVHGEIIGVPVRERDIYTDALDHIEKCFQDSDCESARQCIRPPQFVEVIDMNGTEKLYVVEVDIVPTASIVKGKVYTVCLPNFSEKANKVQKEKSTIYRRVGAKTEPVSDLNDFYSHVKDRDARREEAEASYFQNWPDLCEDLGRKLTVLITSGKKYIEKEKWYILVTNKFEPEHLSHIDFLLNMKIFCVFDFDPDSKISGFCSKYQDHHAVNLHFLQNYKMQNAMSINDFVQHLHLFEHTSWIFCNGRSDYRGKEVPCEELTWIKTRKTLLKEAVSVICKQILPKGSFLVIFLLMAPIEQPLVHTFHEFFAEMQGHEDIVCISESEENHCKWAGFAQASCSAETVNRASVVGMKMSHVNATIQRIQPITARATKHLPVYSKGLCLLETVEEERMSSLEVLSVEQCEETSTDFVDLEKDNIERHFYHGGKVTWLNFWLAEKKFVGEVIQREAYREVSKFIDDSLKRRAHQMPVNIINIYHHPGSGGIKLREYEERDAQKCLPVLLLVEDSDEDYIDDLRSELNVAMNTKKINQGALCFILLSCRRSHNPEKMCKESPLQNVSVTHKLTPEEKRMFAGKRKKLEEQYQPEFILTFVLMSEEFETQYIQDFVKHMLQDIDHSSPATRLMRYVALLNSYVQNSYISQSHCEALLAITIHMNRFRQNTFEGSLSEQAKLVFIHLRDEKTHIESIRIIHPLVAQEILQQLSGSQQQSSIAMDLLQEEVLFEHRFGREEFVRYVRDLFMRRCRVIQGDKSDSFFSPLIEHVTQTESPERAIELFKAAYIRFKKDAFFAQQLARLNYFHEKFEEARCWAETAAKEMPNNSFILDTKGQVFRKWFMAKCKSLDKQSKTPEKTADAIETALTAMECFRACQKAAKLDNSIMNNSGFFSEVEVGCHLLKLITSLKPFSNKAIGRSEFLRYLLMDYIPEEVRKPWENFHSDLKTVQKTMYEALEWISEDLSYFQTDTNTEEEETSSTDFKINNPKNWLVNKSLVYGQYFSEDSIWSAKQTCGSSLDSLTPFMKRMHIYCLGGGNITTIFSLLTEQKDKAPVKVLQDIISMYPNDPQKARLDQMDLVNYIASQISLGCLSARSPGLASLPELQELSQQFPKEESRCRPSALFLRTLLFWPEEQDSEHDKEMKYEIIMSAVEFLKRSYRVKMKDVPRRKRRIFTHFFLGNGSGWDRIVHKSKVEAHTKLFSVDEKRMKWFRGEVWKMPEIRRLLKPVHGWTEDGTVFLHAPKKRKLMIHALNSASVPYGNENVTFYLGFSFQGLVAYNVTVTGEKIPDLKYRKQKSIPAGVSRRDSGFLREETWGCRVEKTSTTPLQQTHAPGALASPRQGKGLLDDQTLPRDKWDENHVSSWLKSIGVKDEYIKKLHEAEVTGPVLKGLTRDFLKNETGMKPGQIQLLLSERDKLLGSTDLNKPEKKQTGFPERSETQRVSADHQKKAGGKGPPEVGAAKEPSPVKEKKARKEKSDLSLCEPRPFDTEDIVFKYVKNRVLPPETGIKNLIAPCREYKSLDKAVTLDRTRLQAKFAYEVIRFAAGCMNIRTNGTIHFGVMDNIRTDYEHGEIIGLPVKDRDVFVDALDYTERCFANPSQKEDARQCIRPPRFIEVIDKGSTETSWVIEVDVVPMAKTVKGQVYTVEQPLVDTFHEFYAEMNGLEDMIVISESKENYTKWSCLAQASCTLEHLNQISIVGMQMSHVDTTVQSIQPLMATQIDKRLAVYNKGQCTLKTTDEERMLSLEIIGVNECDNISTKGIDEEEVKNIERYFYQGGKVSWMNFWLADKNKCGEVIQRDAYGDVIKIVDNIVRFGPPQKSVARINIYHHPGSGGSTVARQTLWNKRKDLREYEEKDPNHCVPVLLLLEDCDEEYLDELRHELGEAVSFKKINPLATCFILLSCKRSHEPEKMTKALPLQTVAVTHKLSEEEKKLFSKKREVLEQKFEPEFILTFVLMSEAFEEQYVKDFVEHLLQDIDRSSLETRLITYVAMLNLYVQNSYISVSHCEAFLGLGVRMEKIRQSYFENALNKQARLVLIHLRESTTFISSVRIIHPLVAQEIVHQLCSRQTQSTIAMAFLHEKVLFEHRFGRDDFLKFVRDLFIRRYKRSKGDNIDTFFSPLIEHVCNVEHNPPKAMELLKAAYTCFGKDPFFAQQLARLYYSHEKFEEAKNWAEVAKSHLPHDSFILHTEGQVYKKWFNVKYDALDREGKTAENTAEIIETALQAATCFRASENAAKTEADCMNNSAYFGEVDVCCRLLQLISSVNVFSGENGRAKLLNYLLTEHVPEEIKEPWKKFHSHLKGLQKSIYNALEWISEDLSYFQTDKREEEEEVMNKELEHQYNPRKWLLRKTSVYASFFCEDISDNQDIQSETTGKLTPLRRQMRIYKLGGGNVTTIFSLLSDQKNERSSRKLEQIISMYPEDPQKKKLDTTSLGNYILCQIALGCVSPRSPKLVTLKKLQDLSVRFYRDHNNTSPSSAFFLLTLLFWPDEIQKEEQNEQKNKILMFAIDSLKGLYDYKIKNVPSRKKRIYTHFFLGNGKGLDRFVHRSKLEKCIKGTLNERRLKWLSGEVWTTPEVTQLLQRVKGWTENETLYVQGWCKSSKIRVLPLYSASLPHANANVSFYLGFSFDGPVALHIECLK</sequence>
<feature type="domain" description="SAM" evidence="2">
    <location>
        <begin position="1562"/>
        <end position="1608"/>
    </location>
</feature>
<feature type="non-terminal residue" evidence="3">
    <location>
        <position position="1"/>
    </location>
</feature>
<dbReference type="InterPro" id="IPR013761">
    <property type="entry name" value="SAM/pointed_sf"/>
</dbReference>
<keyword evidence="4" id="KW-1185">Reference proteome</keyword>
<dbReference type="Pfam" id="PF00536">
    <property type="entry name" value="SAM_1"/>
    <property type="match status" value="1"/>
</dbReference>
<dbReference type="InterPro" id="IPR001660">
    <property type="entry name" value="SAM"/>
</dbReference>
<dbReference type="Pfam" id="PF07647">
    <property type="entry name" value="SAM_2"/>
    <property type="match status" value="1"/>
</dbReference>
<dbReference type="PANTHER" id="PTHR16155">
    <property type="entry name" value="DED DOMAIN-CONTAINING PROTEIN"/>
    <property type="match status" value="1"/>
</dbReference>
<gene>
    <name evidence="3" type="primary">Samd9l_2</name>
    <name evidence="3" type="ORF">GTO95_0013046</name>
</gene>
<organism evidence="3 4">
    <name type="scientific">Atractosteus spatula</name>
    <name type="common">Alligator gar</name>
    <name type="synonym">Lepisosteus spatula</name>
    <dbReference type="NCBI Taxonomy" id="7917"/>
    <lineage>
        <taxon>Eukaryota</taxon>
        <taxon>Metazoa</taxon>
        <taxon>Chordata</taxon>
        <taxon>Craniata</taxon>
        <taxon>Vertebrata</taxon>
        <taxon>Euteleostomi</taxon>
        <taxon>Actinopterygii</taxon>
        <taxon>Neopterygii</taxon>
        <taxon>Holostei</taxon>
        <taxon>Semionotiformes</taxon>
        <taxon>Lepisosteidae</taxon>
        <taxon>Atractosteus</taxon>
    </lineage>
</organism>
<dbReference type="PANTHER" id="PTHR16155:SF3">
    <property type="entry name" value="STERILE ALPHA MOTIF DOMAIN-CONTAINING PROTEIN 9-LIKE"/>
    <property type="match status" value="1"/>
</dbReference>
<dbReference type="EMBL" id="JAAWVO010014709">
    <property type="protein sequence ID" value="MBN3314191.1"/>
    <property type="molecule type" value="Genomic_DNA"/>
</dbReference>
<name>A0A8J7NN81_ATRSP</name>
<evidence type="ECO:0000256" key="1">
    <source>
        <dbReference type="SAM" id="MobiDB-lite"/>
    </source>
</evidence>
<feature type="non-terminal residue" evidence="3">
    <location>
        <position position="2848"/>
    </location>
</feature>
<dbReference type="FunFam" id="1.10.150.50:FF:000126">
    <property type="entry name" value="Zmp:0000000735"/>
    <property type="match status" value="1"/>
</dbReference>
<dbReference type="SMART" id="SM00454">
    <property type="entry name" value="SAM"/>
    <property type="match status" value="2"/>
</dbReference>
<feature type="domain" description="SAM" evidence="2">
    <location>
        <begin position="6"/>
        <end position="52"/>
    </location>
</feature>
<dbReference type="GO" id="GO:0005737">
    <property type="term" value="C:cytoplasm"/>
    <property type="evidence" value="ECO:0007669"/>
    <property type="project" value="TreeGrafter"/>
</dbReference>
<feature type="compositionally biased region" description="Basic and acidic residues" evidence="1">
    <location>
        <begin position="1630"/>
        <end position="1654"/>
    </location>
</feature>
<feature type="compositionally biased region" description="Basic and acidic residues" evidence="1">
    <location>
        <begin position="109"/>
        <end position="126"/>
    </location>
</feature>
<protein>
    <submittedName>
        <fullName evidence="3">SAM9L protein</fullName>
    </submittedName>
</protein>
<dbReference type="Proteomes" id="UP000736164">
    <property type="component" value="Unassembled WGS sequence"/>
</dbReference>
<feature type="region of interest" description="Disordered" evidence="1">
    <location>
        <begin position="70"/>
        <end position="131"/>
    </location>
</feature>
<evidence type="ECO:0000259" key="2">
    <source>
        <dbReference type="PROSITE" id="PS50105"/>
    </source>
</evidence>
<dbReference type="PROSITE" id="PS50105">
    <property type="entry name" value="SAM_DOMAIN"/>
    <property type="match status" value="2"/>
</dbReference>
<feature type="region of interest" description="Disordered" evidence="1">
    <location>
        <begin position="1624"/>
        <end position="1685"/>
    </location>
</feature>
<dbReference type="SUPFAM" id="SSF47769">
    <property type="entry name" value="SAM/Pointed domain"/>
    <property type="match status" value="2"/>
</dbReference>
<comment type="caution">
    <text evidence="3">The sequence shown here is derived from an EMBL/GenBank/DDBJ whole genome shotgun (WGS) entry which is preliminary data.</text>
</comment>
<reference evidence="3" key="1">
    <citation type="journal article" date="2021" name="Cell">
        <title>Tracing the genetic footprints of vertebrate landing in non-teleost ray-finned fishes.</title>
        <authorList>
            <person name="Bi X."/>
            <person name="Wang K."/>
            <person name="Yang L."/>
            <person name="Pan H."/>
            <person name="Jiang H."/>
            <person name="Wei Q."/>
            <person name="Fang M."/>
            <person name="Yu H."/>
            <person name="Zhu C."/>
            <person name="Cai Y."/>
            <person name="He Y."/>
            <person name="Gan X."/>
            <person name="Zeng H."/>
            <person name="Yu D."/>
            <person name="Zhu Y."/>
            <person name="Jiang H."/>
            <person name="Qiu Q."/>
            <person name="Yang H."/>
            <person name="Zhang Y.E."/>
            <person name="Wang W."/>
            <person name="Zhu M."/>
            <person name="He S."/>
            <person name="Zhang G."/>
        </authorList>
    </citation>
    <scope>NUCLEOTIDE SEQUENCE</scope>
    <source>
        <strain evidence="3">Allg_001</strain>
    </source>
</reference>
<proteinExistence type="predicted"/>